<gene>
    <name evidence="7" type="ORF">ADH67_09745</name>
</gene>
<evidence type="ECO:0000256" key="4">
    <source>
        <dbReference type="ARBA" id="ARBA00023002"/>
    </source>
</evidence>
<name>A0A227KGH4_9BURK</name>
<sequence length="517" mass="55977">MHELKLSLVAASFSLLFSANTFATQIINTDLVIVGGGLSGISAAARAVELGKQPVVLEKTAILGGAGNFPEGSLGLGTKYQKEHGITWDIQKNIDRFLDFNHYRTNPAVIRQLISRSGETIDWVVDKGVEIRGIRTLWPQGESYNCWHLFKGGASAVVAKLSTQVKNKGGQILMNTPAQKLITKDGQVVGVEATNSKTGEKVIVNAKKVILATGGFAANKGMIEKYVTDSSDLSVSEPIRLRSAIGDGRTGDGINMAIRVGASTADMENVVGNAPYLPHEPLINQFNGDTYLKHGRCALAQPWLWVNRDGERFYNESRGSLFTDVYAAMTQAGGLMYSILDQKKFDRLVNDGAVIPFNAIVPVGTKLTELPKTFEEGMKHGWAFKANTLEDLALQIGVPAENLKKTMVQLNEYAAQKKDPEFGRNPAHLEAFDLNKGPYYALKGIRTYFLTLGGVQINKNFQAKNAQGDTIPNLYVVGADMGGLFDSTDDLKVEGATSSFALTSGRIAAENAINSLK</sequence>
<dbReference type="GO" id="GO:0016491">
    <property type="term" value="F:oxidoreductase activity"/>
    <property type="evidence" value="ECO:0007669"/>
    <property type="project" value="UniProtKB-KW"/>
</dbReference>
<keyword evidence="2" id="KW-0285">Flavoprotein</keyword>
<dbReference type="EMBL" id="NHMP01000006">
    <property type="protein sequence ID" value="OXE45996.1"/>
    <property type="molecule type" value="Genomic_DNA"/>
</dbReference>
<dbReference type="AlphaFoldDB" id="A0A227KGH4"/>
<keyword evidence="5" id="KW-0732">Signal</keyword>
<evidence type="ECO:0000313" key="8">
    <source>
        <dbReference type="Proteomes" id="UP000214610"/>
    </source>
</evidence>
<evidence type="ECO:0000256" key="5">
    <source>
        <dbReference type="SAM" id="SignalP"/>
    </source>
</evidence>
<dbReference type="PANTHER" id="PTHR43400">
    <property type="entry name" value="FUMARATE REDUCTASE"/>
    <property type="match status" value="1"/>
</dbReference>
<evidence type="ECO:0000256" key="1">
    <source>
        <dbReference type="ARBA" id="ARBA00001974"/>
    </source>
</evidence>
<dbReference type="Gene3D" id="3.90.700.10">
    <property type="entry name" value="Succinate dehydrogenase/fumarate reductase flavoprotein, catalytic domain"/>
    <property type="match status" value="1"/>
</dbReference>
<dbReference type="Pfam" id="PF00890">
    <property type="entry name" value="FAD_binding_2"/>
    <property type="match status" value="1"/>
</dbReference>
<evidence type="ECO:0000256" key="2">
    <source>
        <dbReference type="ARBA" id="ARBA00022630"/>
    </source>
</evidence>
<reference evidence="8" key="1">
    <citation type="submission" date="2017-05" db="EMBL/GenBank/DDBJ databases">
        <title>Improved OligoMM genomes.</title>
        <authorList>
            <person name="Garzetti D."/>
        </authorList>
    </citation>
    <scope>NUCLEOTIDE SEQUENCE [LARGE SCALE GENOMIC DNA]</scope>
    <source>
        <strain evidence="8">YL45</strain>
    </source>
</reference>
<keyword evidence="4" id="KW-0560">Oxidoreductase</keyword>
<evidence type="ECO:0000259" key="6">
    <source>
        <dbReference type="Pfam" id="PF00890"/>
    </source>
</evidence>
<dbReference type="SUPFAM" id="SSF51905">
    <property type="entry name" value="FAD/NAD(P)-binding domain"/>
    <property type="match status" value="1"/>
</dbReference>
<dbReference type="SUPFAM" id="SSF56425">
    <property type="entry name" value="Succinate dehydrogenase/fumarate reductase flavoprotein, catalytic domain"/>
    <property type="match status" value="1"/>
</dbReference>
<comment type="caution">
    <text evidence="7">The sequence shown here is derived from an EMBL/GenBank/DDBJ whole genome shotgun (WGS) entry which is preliminary data.</text>
</comment>
<dbReference type="Gene3D" id="3.50.50.60">
    <property type="entry name" value="FAD/NAD(P)-binding domain"/>
    <property type="match status" value="1"/>
</dbReference>
<keyword evidence="8" id="KW-1185">Reference proteome</keyword>
<feature type="chain" id="PRO_5011257777" evidence="5">
    <location>
        <begin position="24"/>
        <end position="517"/>
    </location>
</feature>
<dbReference type="PANTHER" id="PTHR43400:SF7">
    <property type="entry name" value="FAD-DEPENDENT OXIDOREDUCTASE 2 FAD BINDING DOMAIN-CONTAINING PROTEIN"/>
    <property type="match status" value="1"/>
</dbReference>
<dbReference type="RefSeq" id="WP_066593970.1">
    <property type="nucleotide sequence ID" value="NZ_CAJTBZ010000013.1"/>
</dbReference>
<keyword evidence="3" id="KW-0274">FAD</keyword>
<protein>
    <submittedName>
        <fullName evidence="7">FAD-binding dehydrogenase</fullName>
    </submittedName>
</protein>
<evidence type="ECO:0000313" key="7">
    <source>
        <dbReference type="EMBL" id="OXE45996.1"/>
    </source>
</evidence>
<feature type="domain" description="FAD-dependent oxidoreductase 2 FAD-binding" evidence="6">
    <location>
        <begin position="30"/>
        <end position="488"/>
    </location>
</feature>
<organism evidence="7 8">
    <name type="scientific">Turicimonas muris</name>
    <dbReference type="NCBI Taxonomy" id="1796652"/>
    <lineage>
        <taxon>Bacteria</taxon>
        <taxon>Pseudomonadati</taxon>
        <taxon>Pseudomonadota</taxon>
        <taxon>Betaproteobacteria</taxon>
        <taxon>Burkholderiales</taxon>
        <taxon>Sutterellaceae</taxon>
        <taxon>Turicimonas</taxon>
    </lineage>
</organism>
<dbReference type="GeneID" id="78361981"/>
<proteinExistence type="predicted"/>
<dbReference type="InterPro" id="IPR050315">
    <property type="entry name" value="FAD-oxidoreductase_2"/>
</dbReference>
<feature type="signal peptide" evidence="5">
    <location>
        <begin position="1"/>
        <end position="23"/>
    </location>
</feature>
<comment type="cofactor">
    <cofactor evidence="1">
        <name>FAD</name>
        <dbReference type="ChEBI" id="CHEBI:57692"/>
    </cofactor>
</comment>
<evidence type="ECO:0000256" key="3">
    <source>
        <dbReference type="ARBA" id="ARBA00022827"/>
    </source>
</evidence>
<dbReference type="Proteomes" id="UP000214610">
    <property type="component" value="Unassembled WGS sequence"/>
</dbReference>
<dbReference type="InterPro" id="IPR036188">
    <property type="entry name" value="FAD/NAD-bd_sf"/>
</dbReference>
<dbReference type="InterPro" id="IPR027477">
    <property type="entry name" value="Succ_DH/fumarate_Rdtase_cat_sf"/>
</dbReference>
<dbReference type="InterPro" id="IPR003953">
    <property type="entry name" value="FAD-dep_OxRdtase_2_FAD-bd"/>
</dbReference>
<accession>A0A227KGH4</accession>